<protein>
    <submittedName>
        <fullName evidence="1">Uncharacterized protein</fullName>
    </submittedName>
</protein>
<reference evidence="2" key="1">
    <citation type="submission" date="2019-12" db="EMBL/GenBank/DDBJ databases">
        <authorList>
            <person name="Awala S.I."/>
            <person name="Rhee S.K."/>
        </authorList>
    </citation>
    <scope>NUCLEOTIDE SEQUENCE [LARGE SCALE GENOMIC DNA]</scope>
    <source>
        <strain evidence="2">IM1</strain>
    </source>
</reference>
<keyword evidence="2" id="KW-1185">Reference proteome</keyword>
<sequence length="215" mass="24774">MKPTIDAGRLPPIAAEYETVSSDTGGNAHVQSNRWHFWRDADFVETRSLDTDEGEIWRRSVKGLIFYERVFHRDRKVVESNPDDLRARSRYPLWSKVALLIDPGLLNSRLQFEGRETLEGRQALRYGGQVDGVGYEILWLERENIPGVIRQRFPEREVTVTLRSLYSLQDAPWPHDVSGNYSVIDYADLGDMESDPFVKRILHETDVGDGHDHAH</sequence>
<dbReference type="AlphaFoldDB" id="A0A858Q4F0"/>
<dbReference type="RefSeq" id="WP_169601525.1">
    <property type="nucleotide sequence ID" value="NZ_CP046565.1"/>
</dbReference>
<organism evidence="1 2">
    <name type="scientific">Methylococcus geothermalis</name>
    <dbReference type="NCBI Taxonomy" id="2681310"/>
    <lineage>
        <taxon>Bacteria</taxon>
        <taxon>Pseudomonadati</taxon>
        <taxon>Pseudomonadota</taxon>
        <taxon>Gammaproteobacteria</taxon>
        <taxon>Methylococcales</taxon>
        <taxon>Methylococcaceae</taxon>
        <taxon>Methylococcus</taxon>
    </lineage>
</organism>
<name>A0A858Q4F0_9GAMM</name>
<dbReference type="EMBL" id="CP046565">
    <property type="protein sequence ID" value="QJD28712.1"/>
    <property type="molecule type" value="Genomic_DNA"/>
</dbReference>
<accession>A0A858Q4F0</accession>
<dbReference type="Proteomes" id="UP000503004">
    <property type="component" value="Chromosome"/>
</dbReference>
<gene>
    <name evidence="1" type="ORF">GNH96_01155</name>
</gene>
<evidence type="ECO:0000313" key="1">
    <source>
        <dbReference type="EMBL" id="QJD28712.1"/>
    </source>
</evidence>
<proteinExistence type="predicted"/>
<evidence type="ECO:0000313" key="2">
    <source>
        <dbReference type="Proteomes" id="UP000503004"/>
    </source>
</evidence>
<dbReference type="KEGG" id="metu:GNH96_01155"/>